<sequence length="55" mass="6033">MALGFHDLIKGTATAAAPNPPTTAVVAVRKRLRPLFKGALLIQTFSHLLPLDRYY</sequence>
<proteinExistence type="predicted"/>
<dbReference type="EMBL" id="AJSR01002882">
    <property type="protein sequence ID" value="EKM24622.1"/>
    <property type="molecule type" value="Genomic_DNA"/>
</dbReference>
<accession>A0A454CMI6</accession>
<comment type="caution">
    <text evidence="1">The sequence shown here is derived from an EMBL/GenBank/DDBJ whole genome shotgun (WGS) entry which is preliminary data.</text>
</comment>
<organism evidence="1 2">
    <name type="scientific">Vibrio harveyi</name>
    <name type="common">Beneckea harveyi</name>
    <dbReference type="NCBI Taxonomy" id="669"/>
    <lineage>
        <taxon>Bacteria</taxon>
        <taxon>Pseudomonadati</taxon>
        <taxon>Pseudomonadota</taxon>
        <taxon>Gammaproteobacteria</taxon>
        <taxon>Vibrionales</taxon>
        <taxon>Vibrionaceae</taxon>
        <taxon>Vibrio</taxon>
    </lineage>
</organism>
<protein>
    <submittedName>
        <fullName evidence="1">Uncharacterized protein</fullName>
    </submittedName>
</protein>
<dbReference type="Proteomes" id="UP000008367">
    <property type="component" value="Unassembled WGS sequence"/>
</dbReference>
<evidence type="ECO:0000313" key="1">
    <source>
        <dbReference type="EMBL" id="EKM24622.1"/>
    </source>
</evidence>
<name>A0A454CMI6_VIBHA</name>
<dbReference type="AlphaFoldDB" id="A0A454CMI6"/>
<evidence type="ECO:0000313" key="2">
    <source>
        <dbReference type="Proteomes" id="UP000008367"/>
    </source>
</evidence>
<feature type="non-terminal residue" evidence="1">
    <location>
        <position position="55"/>
    </location>
</feature>
<reference evidence="1 2" key="1">
    <citation type="submission" date="2012-10" db="EMBL/GenBank/DDBJ databases">
        <title>Genome sequence of Vibrio Cholerae HENC-02.</title>
        <authorList>
            <person name="Eppinger M."/>
            <person name="Hasan N.A."/>
            <person name="Sengamalay N."/>
            <person name="Hine E."/>
            <person name="Su Q."/>
            <person name="Daugherty S.C."/>
            <person name="Young S."/>
            <person name="Sadzewicz L."/>
            <person name="Tallon L."/>
            <person name="Cebula T.A."/>
            <person name="Ravel J."/>
            <person name="Colwell R.R."/>
        </authorList>
    </citation>
    <scope>NUCLEOTIDE SEQUENCE [LARGE SCALE GENOMIC DNA]</scope>
    <source>
        <strain evidence="1 2">HENC-02</strain>
    </source>
</reference>
<gene>
    <name evidence="1" type="ORF">VCHENC02_0416A</name>
</gene>